<organism evidence="1 2">
    <name type="scientific">Intestinibacter bartlettii</name>
    <dbReference type="NCBI Taxonomy" id="261299"/>
    <lineage>
        <taxon>Bacteria</taxon>
        <taxon>Bacillati</taxon>
        <taxon>Bacillota</taxon>
        <taxon>Clostridia</taxon>
        <taxon>Peptostreptococcales</taxon>
        <taxon>Peptostreptococcaceae</taxon>
        <taxon>Intestinibacter</taxon>
    </lineage>
</organism>
<protein>
    <submittedName>
        <fullName evidence="1">Uncharacterized protein</fullName>
    </submittedName>
</protein>
<accession>A0ABS6E010</accession>
<dbReference type="RefSeq" id="WP_216571905.1">
    <property type="nucleotide sequence ID" value="NZ_JAHLOQ010000048.1"/>
</dbReference>
<evidence type="ECO:0000313" key="1">
    <source>
        <dbReference type="EMBL" id="MBU5337325.1"/>
    </source>
</evidence>
<evidence type="ECO:0000313" key="2">
    <source>
        <dbReference type="Proteomes" id="UP001196301"/>
    </source>
</evidence>
<dbReference type="EMBL" id="JAHLOQ010000048">
    <property type="protein sequence ID" value="MBU5337325.1"/>
    <property type="molecule type" value="Genomic_DNA"/>
</dbReference>
<comment type="caution">
    <text evidence="1">The sequence shown here is derived from an EMBL/GenBank/DDBJ whole genome shotgun (WGS) entry which is preliminary data.</text>
</comment>
<name>A0ABS6E010_9FIRM</name>
<dbReference type="Proteomes" id="UP001196301">
    <property type="component" value="Unassembled WGS sequence"/>
</dbReference>
<keyword evidence="2" id="KW-1185">Reference proteome</keyword>
<reference evidence="1 2" key="1">
    <citation type="submission" date="2021-06" db="EMBL/GenBank/DDBJ databases">
        <authorList>
            <person name="Sun Q."/>
            <person name="Li D."/>
        </authorList>
    </citation>
    <scope>NUCLEOTIDE SEQUENCE [LARGE SCALE GENOMIC DNA]</scope>
    <source>
        <strain evidence="1 2">N19</strain>
    </source>
</reference>
<sequence>MTSLLKALDILKTYYHKLKNTVKEYFEKISVDKNVQSNIKHKVVKKPADNVPQNNQLLCLYVW</sequence>
<proteinExistence type="predicted"/>
<gene>
    <name evidence="1" type="ORF">KQI20_12815</name>
</gene>